<gene>
    <name evidence="3" type="ORF">C5Q98_06720</name>
</gene>
<reference evidence="4" key="1">
    <citation type="submission" date="2018-02" db="EMBL/GenBank/DDBJ databases">
        <authorList>
            <person name="Holder M.E."/>
            <person name="Ajami N.J."/>
            <person name="Petrosino J.F."/>
        </authorList>
    </citation>
    <scope>NUCLEOTIDE SEQUENCE [LARGE SCALE GENOMIC DNA]</scope>
    <source>
        <strain evidence="4">CCUG 47711</strain>
    </source>
</reference>
<dbReference type="KEGG" id="fsa:C5Q98_06720"/>
<dbReference type="InterPro" id="IPR004484">
    <property type="entry name" value="CbiA/CobB_synth"/>
</dbReference>
<keyword evidence="1" id="KW-0315">Glutamine amidotransferase</keyword>
<dbReference type="SUPFAM" id="SSF52317">
    <property type="entry name" value="Class I glutamine amidotransferase-like"/>
    <property type="match status" value="1"/>
</dbReference>
<dbReference type="OrthoDB" id="9764035at2"/>
<dbReference type="EMBL" id="CP027226">
    <property type="protein sequence ID" value="AVM42919.1"/>
    <property type="molecule type" value="Genomic_DNA"/>
</dbReference>
<dbReference type="PANTHER" id="PTHR43873:SF1">
    <property type="entry name" value="COBYRINATE A,C-DIAMIDE SYNTHASE"/>
    <property type="match status" value="1"/>
</dbReference>
<dbReference type="InterPro" id="IPR029062">
    <property type="entry name" value="Class_I_gatase-like"/>
</dbReference>
<proteinExistence type="predicted"/>
<dbReference type="RefSeq" id="WP_106012867.1">
    <property type="nucleotide sequence ID" value="NZ_CP027226.1"/>
</dbReference>
<dbReference type="Proteomes" id="UP000237947">
    <property type="component" value="Chromosome"/>
</dbReference>
<evidence type="ECO:0000313" key="4">
    <source>
        <dbReference type="Proteomes" id="UP000237947"/>
    </source>
</evidence>
<accession>A0A2S0KPI8</accession>
<dbReference type="Pfam" id="PF07685">
    <property type="entry name" value="GATase_3"/>
    <property type="match status" value="1"/>
</dbReference>
<dbReference type="InterPro" id="IPR027417">
    <property type="entry name" value="P-loop_NTPase"/>
</dbReference>
<feature type="domain" description="CobB/CobQ-like glutamine amidotransferase" evidence="2">
    <location>
        <begin position="290"/>
        <end position="408"/>
    </location>
</feature>
<protein>
    <recommendedName>
        <fullName evidence="2">CobB/CobQ-like glutamine amidotransferase domain-containing protein</fullName>
    </recommendedName>
</protein>
<dbReference type="InterPro" id="IPR011698">
    <property type="entry name" value="GATase_3"/>
</dbReference>
<dbReference type="PANTHER" id="PTHR43873">
    <property type="entry name" value="COBYRINATE A,C-DIAMIDE SYNTHASE"/>
    <property type="match status" value="1"/>
</dbReference>
<dbReference type="Gene3D" id="3.40.50.880">
    <property type="match status" value="1"/>
</dbReference>
<evidence type="ECO:0000256" key="1">
    <source>
        <dbReference type="ARBA" id="ARBA00022962"/>
    </source>
</evidence>
<organism evidence="3 4">
    <name type="scientific">Fastidiosipila sanguinis</name>
    <dbReference type="NCBI Taxonomy" id="236753"/>
    <lineage>
        <taxon>Bacteria</taxon>
        <taxon>Bacillati</taxon>
        <taxon>Bacillota</taxon>
        <taxon>Clostridia</taxon>
        <taxon>Eubacteriales</taxon>
        <taxon>Oscillospiraceae</taxon>
        <taxon>Fastidiosipila</taxon>
    </lineage>
</organism>
<name>A0A2S0KPI8_9FIRM</name>
<keyword evidence="4" id="KW-1185">Reference proteome</keyword>
<dbReference type="SUPFAM" id="SSF52540">
    <property type="entry name" value="P-loop containing nucleoside triphosphate hydrolases"/>
    <property type="match status" value="1"/>
</dbReference>
<dbReference type="AlphaFoldDB" id="A0A2S0KPI8"/>
<dbReference type="GO" id="GO:0042242">
    <property type="term" value="F:cobyrinic acid a,c-diamide synthase activity"/>
    <property type="evidence" value="ECO:0007669"/>
    <property type="project" value="InterPro"/>
</dbReference>
<evidence type="ECO:0000259" key="2">
    <source>
        <dbReference type="Pfam" id="PF07685"/>
    </source>
</evidence>
<evidence type="ECO:0000313" key="3">
    <source>
        <dbReference type="EMBL" id="AVM42919.1"/>
    </source>
</evidence>
<sequence>MAKEKVPYYVHAIKQDNDLGENIDSYAAVPRIMLASLDTKEFVNKIALGLLNIWNSKDISTVPFSVGPSYENLDKYRAASGRRTYTLDSFYQDESELAYLLTHYTESQDLALLIADRNYYDTCLPYSNSWTEQGEIPHGSPADLAEKTNTPVLLVVNLSNFSFTSLSKISGILDFRNDQQIAGFILVGDNKHDLEEAADLVESEFGIPVFGCFADKPSNEGPSLYRVIPQLAKDTWEKNLEDVSQAVMESLDINKILRLARRAQDLGDEFPQDLFQAQKLIGFSNEKFNLAVARDQAFNEYYQENIDILEEMGANIIYFSPLIDPILPSKVDGIYLGSGNIQEYIGQLSKNESLRSQIRRLAGQGMPILAEGAGAIYLAESYVSRQGAVWPLVGVLPTQASINESKTKRFYAKLNSRREDLLGKSNNTIRCLMSNEYTLDPEGASYRALIKGEGHSMKVFSTSTIWASQARLHFYALPSGIAKFALTCMRKDIMDQ</sequence>
<dbReference type="PROSITE" id="PS51274">
    <property type="entry name" value="GATASE_COBBQ"/>
    <property type="match status" value="1"/>
</dbReference>